<accession>A0ABQ9YUF8</accession>
<dbReference type="EMBL" id="JAOYFB010000001">
    <property type="protein sequence ID" value="KAK4004269.1"/>
    <property type="molecule type" value="Genomic_DNA"/>
</dbReference>
<gene>
    <name evidence="1" type="ORF">OUZ56_006012</name>
</gene>
<evidence type="ECO:0000313" key="2">
    <source>
        <dbReference type="Proteomes" id="UP001234178"/>
    </source>
</evidence>
<sequence>MESQNDVDPLCVLGRYRGGFQMLMIHLFNRRNKHDDSNGGYGRIKILFTLLSAPFLVSQQKDNFSTYRKYAYQQQSRYLKPTTEAETRTEESREWIKMKRVAHAVSVDEDACACVVRPCVIGKEIGEIEVDI</sequence>
<comment type="caution">
    <text evidence="1">The sequence shown here is derived from an EMBL/GenBank/DDBJ whole genome shotgun (WGS) entry which is preliminary data.</text>
</comment>
<protein>
    <submittedName>
        <fullName evidence="1">Uncharacterized protein</fullName>
    </submittedName>
</protein>
<organism evidence="1 2">
    <name type="scientific">Daphnia magna</name>
    <dbReference type="NCBI Taxonomy" id="35525"/>
    <lineage>
        <taxon>Eukaryota</taxon>
        <taxon>Metazoa</taxon>
        <taxon>Ecdysozoa</taxon>
        <taxon>Arthropoda</taxon>
        <taxon>Crustacea</taxon>
        <taxon>Branchiopoda</taxon>
        <taxon>Diplostraca</taxon>
        <taxon>Cladocera</taxon>
        <taxon>Anomopoda</taxon>
        <taxon>Daphniidae</taxon>
        <taxon>Daphnia</taxon>
    </lineage>
</organism>
<dbReference type="Proteomes" id="UP001234178">
    <property type="component" value="Unassembled WGS sequence"/>
</dbReference>
<reference evidence="1 2" key="1">
    <citation type="journal article" date="2023" name="Nucleic Acids Res.">
        <title>The hologenome of Daphnia magna reveals possible DNA methylation and microbiome-mediated evolution of the host genome.</title>
        <authorList>
            <person name="Chaturvedi A."/>
            <person name="Li X."/>
            <person name="Dhandapani V."/>
            <person name="Marshall H."/>
            <person name="Kissane S."/>
            <person name="Cuenca-Cambronero M."/>
            <person name="Asole G."/>
            <person name="Calvet F."/>
            <person name="Ruiz-Romero M."/>
            <person name="Marangio P."/>
            <person name="Guigo R."/>
            <person name="Rago D."/>
            <person name="Mirbahai L."/>
            <person name="Eastwood N."/>
            <person name="Colbourne J.K."/>
            <person name="Zhou J."/>
            <person name="Mallon E."/>
            <person name="Orsini L."/>
        </authorList>
    </citation>
    <scope>NUCLEOTIDE SEQUENCE [LARGE SCALE GENOMIC DNA]</scope>
    <source>
        <strain evidence="1">LRV0_1</strain>
    </source>
</reference>
<evidence type="ECO:0000313" key="1">
    <source>
        <dbReference type="EMBL" id="KAK4004269.1"/>
    </source>
</evidence>
<keyword evidence="2" id="KW-1185">Reference proteome</keyword>
<name>A0ABQ9YUF8_9CRUS</name>
<proteinExistence type="predicted"/>